<dbReference type="PANTHER" id="PTHR43792:SF8">
    <property type="entry name" value="[RIBOSOMAL PROTEIN US5]-ALANINE N-ACETYLTRANSFERASE"/>
    <property type="match status" value="1"/>
</dbReference>
<evidence type="ECO:0000256" key="3">
    <source>
        <dbReference type="ARBA" id="ARBA00038502"/>
    </source>
</evidence>
<evidence type="ECO:0000259" key="4">
    <source>
        <dbReference type="PROSITE" id="PS51186"/>
    </source>
</evidence>
<name>A0A1H0JSH9_9SPHI</name>
<dbReference type="SUPFAM" id="SSF55729">
    <property type="entry name" value="Acyl-CoA N-acyltransferases (Nat)"/>
    <property type="match status" value="1"/>
</dbReference>
<evidence type="ECO:0000313" key="5">
    <source>
        <dbReference type="EMBL" id="SDO46745.1"/>
    </source>
</evidence>
<dbReference type="PROSITE" id="PS51186">
    <property type="entry name" value="GNAT"/>
    <property type="match status" value="1"/>
</dbReference>
<dbReference type="GO" id="GO:0016747">
    <property type="term" value="F:acyltransferase activity, transferring groups other than amino-acyl groups"/>
    <property type="evidence" value="ECO:0007669"/>
    <property type="project" value="InterPro"/>
</dbReference>
<organism evidence="5 6">
    <name type="scientific">Pedobacter steynii</name>
    <dbReference type="NCBI Taxonomy" id="430522"/>
    <lineage>
        <taxon>Bacteria</taxon>
        <taxon>Pseudomonadati</taxon>
        <taxon>Bacteroidota</taxon>
        <taxon>Sphingobacteriia</taxon>
        <taxon>Sphingobacteriales</taxon>
        <taxon>Sphingobacteriaceae</taxon>
        <taxon>Pedobacter</taxon>
    </lineage>
</organism>
<evidence type="ECO:0000313" key="6">
    <source>
        <dbReference type="Proteomes" id="UP000183200"/>
    </source>
</evidence>
<proteinExistence type="inferred from homology"/>
<evidence type="ECO:0000256" key="1">
    <source>
        <dbReference type="ARBA" id="ARBA00022679"/>
    </source>
</evidence>
<dbReference type="InterPro" id="IPR051531">
    <property type="entry name" value="N-acetyltransferase"/>
</dbReference>
<comment type="similarity">
    <text evidence="3">Belongs to the acetyltransferase family. RimJ subfamily.</text>
</comment>
<dbReference type="EMBL" id="FNGY01000015">
    <property type="protein sequence ID" value="SDO46745.1"/>
    <property type="molecule type" value="Genomic_DNA"/>
</dbReference>
<dbReference type="Gene3D" id="3.40.630.30">
    <property type="match status" value="1"/>
</dbReference>
<sequence>MIKLVNYDIQYLDEFVKFKNNPNILNNKLDIPDNSYTNDDGIELFQKQLDKISAERFLIFYNGNFCGDIGITPKENVYRSNARIGYWIAEPFWGKGITTEAIKLMTEYAFETFEITRMEAGVFEFNKASMKVLEKNGYTLECIHEKSVIKNNNVYDEYIWVKFKA</sequence>
<keyword evidence="6" id="KW-1185">Reference proteome</keyword>
<dbReference type="Pfam" id="PF13302">
    <property type="entry name" value="Acetyltransf_3"/>
    <property type="match status" value="1"/>
</dbReference>
<dbReference type="OrthoDB" id="9811523at2"/>
<dbReference type="AlphaFoldDB" id="A0A1H0JSH9"/>
<reference evidence="6" key="1">
    <citation type="submission" date="2016-10" db="EMBL/GenBank/DDBJ databases">
        <authorList>
            <person name="Varghese N."/>
            <person name="Submissions S."/>
        </authorList>
    </citation>
    <scope>NUCLEOTIDE SEQUENCE [LARGE SCALE GENOMIC DNA]</scope>
    <source>
        <strain evidence="6">DSM 19110</strain>
    </source>
</reference>
<dbReference type="Proteomes" id="UP000183200">
    <property type="component" value="Unassembled WGS sequence"/>
</dbReference>
<protein>
    <submittedName>
        <fullName evidence="5">Protein N-acetyltransferase, RimJ/RimL family</fullName>
    </submittedName>
</protein>
<keyword evidence="1 5" id="KW-0808">Transferase</keyword>
<accession>A0A1H0JSH9</accession>
<feature type="domain" description="N-acetyltransferase" evidence="4">
    <location>
        <begin position="16"/>
        <end position="165"/>
    </location>
</feature>
<dbReference type="InterPro" id="IPR016181">
    <property type="entry name" value="Acyl_CoA_acyltransferase"/>
</dbReference>
<dbReference type="PANTHER" id="PTHR43792">
    <property type="entry name" value="GNAT FAMILY, PUTATIVE (AFU_ORTHOLOGUE AFUA_3G00765)-RELATED-RELATED"/>
    <property type="match status" value="1"/>
</dbReference>
<gene>
    <name evidence="5" type="ORF">SAMN05421820_11564</name>
</gene>
<dbReference type="RefSeq" id="WP_074612613.1">
    <property type="nucleotide sequence ID" value="NZ_FNGY01000015.1"/>
</dbReference>
<dbReference type="InterPro" id="IPR000182">
    <property type="entry name" value="GNAT_dom"/>
</dbReference>
<evidence type="ECO:0000256" key="2">
    <source>
        <dbReference type="ARBA" id="ARBA00023315"/>
    </source>
</evidence>
<keyword evidence="2" id="KW-0012">Acyltransferase</keyword>